<proteinExistence type="predicted"/>
<accession>O59115</accession>
<dbReference type="EnsemblBacteria" id="BAA30552">
    <property type="protein sequence ID" value="BAA30552"/>
    <property type="gene ID" value="BAA30552"/>
</dbReference>
<evidence type="ECO:0000313" key="3">
    <source>
        <dbReference type="Proteomes" id="UP000000752"/>
    </source>
</evidence>
<sequence>MLATLAFPSSILGPINSTPSFFNFSMFSLTMGCLYILSCIAGAIIIGMCGKAVVTTVVTGVSSIPQAIFDIVFAVAGQTSIRSALFSCSPASSTCSINPVISVITGLPVANSIA</sequence>
<name>O59115_PYRHO</name>
<keyword evidence="1" id="KW-1133">Transmembrane helix</keyword>
<feature type="transmembrane region" description="Helical" evidence="1">
    <location>
        <begin position="27"/>
        <end position="46"/>
    </location>
</feature>
<dbReference type="Proteomes" id="UP000000752">
    <property type="component" value="Chromosome"/>
</dbReference>
<gene>
    <name evidence="2" type="ordered locus">PH1445</name>
</gene>
<evidence type="ECO:0000313" key="2">
    <source>
        <dbReference type="EMBL" id="BAA30552.1"/>
    </source>
</evidence>
<evidence type="ECO:0000256" key="1">
    <source>
        <dbReference type="SAM" id="Phobius"/>
    </source>
</evidence>
<dbReference type="KEGG" id="pho:PH1445"/>
<organism evidence="2 3">
    <name type="scientific">Pyrococcus horikoshii (strain ATCC 700860 / DSM 12428 / JCM 9974 / NBRC 100139 / OT-3)</name>
    <dbReference type="NCBI Taxonomy" id="70601"/>
    <lineage>
        <taxon>Archaea</taxon>
        <taxon>Methanobacteriati</taxon>
        <taxon>Methanobacteriota</taxon>
        <taxon>Thermococci</taxon>
        <taxon>Thermococcales</taxon>
        <taxon>Thermococcaceae</taxon>
        <taxon>Pyrococcus</taxon>
    </lineage>
</organism>
<protein>
    <submittedName>
        <fullName evidence="2">Uncharacterized protein</fullName>
    </submittedName>
</protein>
<keyword evidence="1" id="KW-0472">Membrane</keyword>
<keyword evidence="3" id="KW-1185">Reference proteome</keyword>
<reference evidence="2 3" key="1">
    <citation type="journal article" date="1998" name="DNA Res.">
        <title>Complete sequence and gene organization of the genome of a hyper-thermophilic archaebacterium, Pyrococcus horikoshii OT3.</title>
        <authorList>
            <person name="Kawarabayasi Y."/>
            <person name="Sawada M."/>
            <person name="Horikawa H."/>
            <person name="Haikawa Y."/>
            <person name="Hino Y."/>
            <person name="Yamamoto S."/>
            <person name="Sekine M."/>
            <person name="Baba S."/>
            <person name="Kosugi H."/>
            <person name="Hosoyama A."/>
            <person name="Nagai Y."/>
            <person name="Sakai M."/>
            <person name="Ogura K."/>
            <person name="Otuka R."/>
            <person name="Nakazawa H."/>
            <person name="Takamiya M."/>
            <person name="Ohfuku Y."/>
            <person name="Funahashi T."/>
            <person name="Tanaka T."/>
            <person name="Kudoh Y."/>
            <person name="Yamazaki J."/>
            <person name="Kushida N."/>
            <person name="Oguchi A."/>
            <person name="Aoki K."/>
            <person name="Nakamura Y."/>
            <person name="Robb T.F."/>
            <person name="Horikoshi K."/>
            <person name="Masuchi Y."/>
            <person name="Shizuya H."/>
            <person name="Kikuchi H."/>
        </authorList>
    </citation>
    <scope>NUCLEOTIDE SEQUENCE [LARGE SCALE GENOMIC DNA]</scope>
    <source>
        <strain evidence="3">ATCC 700860 / DSM 12428 / JCM 9974 / NBRC 100139 / OT-3</strain>
    </source>
</reference>
<dbReference type="PIR" id="H71018">
    <property type="entry name" value="H71018"/>
</dbReference>
<keyword evidence="1" id="KW-0812">Transmembrane</keyword>
<dbReference type="EMBL" id="BA000001">
    <property type="protein sequence ID" value="BAA30552.1"/>
    <property type="molecule type" value="Genomic_DNA"/>
</dbReference>
<dbReference type="AlphaFoldDB" id="O59115"/>